<sequence>MSQKKRSLMLLLMCLMVFISFMPVVLASEPLDASSYQSLIEELTHDLTVSTDQPWSLSEYLAGNTTFSLSHYIQSLVHMFFDETVKSFQSMQTIIVYLLCGLIFSGYFSEGLPPLVKSVSVLALKLLIVKELVTIESYVSATVIETIDTMYGFVIVLLSSINGLAVTTQPLSMVSSLKPQQILLLPLALNFLKHVILPVIQWQFLASVLGQLSKLEALEYVGEKMTHGLKLILSLCLKIYFSFLMLSSSFRFFQTRLSFMQGKHLLSQVYSMTQHWFKETAEVAFLTLNILRDALSVYGVMTLLILVAIPLIKIVSIYLVLLLFDSLIQAFNRSEISMALTVLIRTIKLFLHALMTFSFLFVGNILVIILFAQFFKT</sequence>
<dbReference type="STRING" id="442899.SAMN05720591_10729"/>
<feature type="transmembrane region" description="Helical" evidence="1">
    <location>
        <begin position="349"/>
        <end position="375"/>
    </location>
</feature>
<feature type="transmembrane region" description="Helical" evidence="1">
    <location>
        <begin position="93"/>
        <end position="109"/>
    </location>
</feature>
<evidence type="ECO:0000256" key="1">
    <source>
        <dbReference type="SAM" id="Phobius"/>
    </source>
</evidence>
<feature type="transmembrane region" description="Helical" evidence="1">
    <location>
        <begin position="231"/>
        <end position="253"/>
    </location>
</feature>
<reference evidence="2 3" key="1">
    <citation type="submission" date="2019-07" db="EMBL/GenBank/DDBJ databases">
        <title>Whole genome shotgun sequence of Halolactibacillus alkaliphilus NBRC 103919.</title>
        <authorList>
            <person name="Hosoyama A."/>
            <person name="Uohara A."/>
            <person name="Ohji S."/>
            <person name="Ichikawa N."/>
        </authorList>
    </citation>
    <scope>NUCLEOTIDE SEQUENCE [LARGE SCALE GENOMIC DNA]</scope>
    <source>
        <strain evidence="2 3">NBRC 103919</strain>
    </source>
</reference>
<protein>
    <recommendedName>
        <fullName evidence="4">Stage III sporulation protein AE</fullName>
    </recommendedName>
</protein>
<feature type="transmembrane region" description="Helical" evidence="1">
    <location>
        <begin position="191"/>
        <end position="210"/>
    </location>
</feature>
<keyword evidence="1" id="KW-1133">Transmembrane helix</keyword>
<proteinExistence type="predicted"/>
<evidence type="ECO:0008006" key="4">
    <source>
        <dbReference type="Google" id="ProtNLM"/>
    </source>
</evidence>
<keyword evidence="3" id="KW-1185">Reference proteome</keyword>
<evidence type="ECO:0000313" key="3">
    <source>
        <dbReference type="Proteomes" id="UP000321400"/>
    </source>
</evidence>
<organism evidence="2 3">
    <name type="scientific">Halolactibacillus alkaliphilus</name>
    <dbReference type="NCBI Taxonomy" id="442899"/>
    <lineage>
        <taxon>Bacteria</taxon>
        <taxon>Bacillati</taxon>
        <taxon>Bacillota</taxon>
        <taxon>Bacilli</taxon>
        <taxon>Bacillales</taxon>
        <taxon>Bacillaceae</taxon>
        <taxon>Halolactibacillus</taxon>
    </lineage>
</organism>
<gene>
    <name evidence="2" type="ORF">HAL01_17030</name>
</gene>
<dbReference type="AlphaFoldDB" id="A0A511X2Q7"/>
<name>A0A511X2Q7_9BACI</name>
<keyword evidence="1" id="KW-0812">Transmembrane</keyword>
<dbReference type="EMBL" id="BJYE01000021">
    <property type="protein sequence ID" value="GEN57239.1"/>
    <property type="molecule type" value="Genomic_DNA"/>
</dbReference>
<dbReference type="Pfam" id="PF09546">
    <property type="entry name" value="Spore_III_AE"/>
    <property type="match status" value="1"/>
</dbReference>
<feature type="transmembrane region" description="Helical" evidence="1">
    <location>
        <begin position="151"/>
        <end position="171"/>
    </location>
</feature>
<evidence type="ECO:0000313" key="2">
    <source>
        <dbReference type="EMBL" id="GEN57239.1"/>
    </source>
</evidence>
<feature type="transmembrane region" description="Helical" evidence="1">
    <location>
        <begin position="295"/>
        <end position="328"/>
    </location>
</feature>
<comment type="caution">
    <text evidence="2">The sequence shown here is derived from an EMBL/GenBank/DDBJ whole genome shotgun (WGS) entry which is preliminary data.</text>
</comment>
<accession>A0A511X2Q7</accession>
<dbReference type="RefSeq" id="WP_170243705.1">
    <property type="nucleotide sequence ID" value="NZ_BJYE01000021.1"/>
</dbReference>
<dbReference type="Proteomes" id="UP000321400">
    <property type="component" value="Unassembled WGS sequence"/>
</dbReference>
<dbReference type="InterPro" id="IPR014194">
    <property type="entry name" value="Spore_III_AE"/>
</dbReference>
<keyword evidence="1" id="KW-0472">Membrane</keyword>